<organism evidence="2 3">
    <name type="scientific">Streptomyces lannensis</name>
    <dbReference type="NCBI Taxonomy" id="766498"/>
    <lineage>
        <taxon>Bacteria</taxon>
        <taxon>Bacillati</taxon>
        <taxon>Actinomycetota</taxon>
        <taxon>Actinomycetes</taxon>
        <taxon>Kitasatosporales</taxon>
        <taxon>Streptomycetaceae</taxon>
        <taxon>Streptomyces</taxon>
    </lineage>
</organism>
<feature type="compositionally biased region" description="Basic and acidic residues" evidence="1">
    <location>
        <begin position="84"/>
        <end position="105"/>
    </location>
</feature>
<comment type="caution">
    <text evidence="2">The sequence shown here is derived from an EMBL/GenBank/DDBJ whole genome shotgun (WGS) entry which is preliminary data.</text>
</comment>
<evidence type="ECO:0000313" key="3">
    <source>
        <dbReference type="Proteomes" id="UP001501563"/>
    </source>
</evidence>
<feature type="region of interest" description="Disordered" evidence="1">
    <location>
        <begin position="1"/>
        <end position="33"/>
    </location>
</feature>
<feature type="region of interest" description="Disordered" evidence="1">
    <location>
        <begin position="65"/>
        <end position="105"/>
    </location>
</feature>
<keyword evidence="3" id="KW-1185">Reference proteome</keyword>
<dbReference type="EMBL" id="BAAAZA010000015">
    <property type="protein sequence ID" value="GAA3878304.1"/>
    <property type="molecule type" value="Genomic_DNA"/>
</dbReference>
<reference evidence="3" key="1">
    <citation type="journal article" date="2019" name="Int. J. Syst. Evol. Microbiol.">
        <title>The Global Catalogue of Microorganisms (GCM) 10K type strain sequencing project: providing services to taxonomists for standard genome sequencing and annotation.</title>
        <authorList>
            <consortium name="The Broad Institute Genomics Platform"/>
            <consortium name="The Broad Institute Genome Sequencing Center for Infectious Disease"/>
            <person name="Wu L."/>
            <person name="Ma J."/>
        </authorList>
    </citation>
    <scope>NUCLEOTIDE SEQUENCE [LARGE SCALE GENOMIC DNA]</scope>
    <source>
        <strain evidence="3">JCM 16578</strain>
    </source>
</reference>
<sequence length="105" mass="11601">MRRRENDDATRTQAGGGRSGQRRSRPEKPSAGARLLLSIGLQHPELLLTGPALRDQGQVVTAMLERLSEQPTRRTKALPGAKYSPDEFTHFPDQPADHDTESSRA</sequence>
<evidence type="ECO:0000313" key="2">
    <source>
        <dbReference type="EMBL" id="GAA3878304.1"/>
    </source>
</evidence>
<protein>
    <submittedName>
        <fullName evidence="2">Uncharacterized protein</fullName>
    </submittedName>
</protein>
<dbReference type="Proteomes" id="UP001501563">
    <property type="component" value="Unassembled WGS sequence"/>
</dbReference>
<evidence type="ECO:0000256" key="1">
    <source>
        <dbReference type="SAM" id="MobiDB-lite"/>
    </source>
</evidence>
<proteinExistence type="predicted"/>
<feature type="compositionally biased region" description="Basic and acidic residues" evidence="1">
    <location>
        <begin position="1"/>
        <end position="10"/>
    </location>
</feature>
<gene>
    <name evidence="2" type="ORF">GCM10022207_50900</name>
</gene>
<name>A0ABP7KI90_9ACTN</name>
<accession>A0ABP7KI90</accession>